<protein>
    <submittedName>
        <fullName evidence="2">Uncharacterized protein</fullName>
    </submittedName>
</protein>
<organism evidence="2 3">
    <name type="scientific">Cyclocybe aegerita</name>
    <name type="common">Black poplar mushroom</name>
    <name type="synonym">Agrocybe aegerita</name>
    <dbReference type="NCBI Taxonomy" id="1973307"/>
    <lineage>
        <taxon>Eukaryota</taxon>
        <taxon>Fungi</taxon>
        <taxon>Dikarya</taxon>
        <taxon>Basidiomycota</taxon>
        <taxon>Agaricomycotina</taxon>
        <taxon>Agaricomycetes</taxon>
        <taxon>Agaricomycetidae</taxon>
        <taxon>Agaricales</taxon>
        <taxon>Agaricineae</taxon>
        <taxon>Bolbitiaceae</taxon>
        <taxon>Cyclocybe</taxon>
    </lineage>
</organism>
<name>A0A8S0VUY6_CYCAE</name>
<sequence>MPADEVQRFSGLEANDSNVLQASNNNNSNSLVNAHNTYHNHNLVINLGDASKILNMKQLGLYAIHESASIKAQLASRKEETHLENSTSAQEGRSSPEQIEEPTTPRPRISTSSGSQPLSQPPSAESQSAMSQARLDRRLRDDGYCESMGRGLYPQYKVKMKEVTHDNDLPLPEHTPPNIAMYMKSLPRLEKDVIPLWSASPSGRTCREIVIGDVGVFNKQGGFETKFNIFKTLQENIDEGLDPPPDFSAYGPAPCQVESIIKDWNDASGMTSKVSISSSGESRRWTCSSQPSMSINAPDYSCGLYLPDGGTKFWIDTGDIPHVLQFADRNVASWYCYKNMGNDGQPLSEKFDARLWNKSLVLVTDVWKASAWFSVLTTDRIDYMERSAPQQRREIKATVQTCQSSSPQYSYTFDTGLRMNTGPDETAKSGQKNQCVAIRGVQLVYDPRQGRGPTARSAGETSSFMSKISVFSRMTRKTKKTRTPTIRKS</sequence>
<keyword evidence="3" id="KW-1185">Reference proteome</keyword>
<proteinExistence type="predicted"/>
<evidence type="ECO:0000313" key="2">
    <source>
        <dbReference type="EMBL" id="CAA7271110.1"/>
    </source>
</evidence>
<dbReference type="Proteomes" id="UP000467700">
    <property type="component" value="Unassembled WGS sequence"/>
</dbReference>
<reference evidence="2 3" key="1">
    <citation type="submission" date="2020-01" db="EMBL/GenBank/DDBJ databases">
        <authorList>
            <person name="Gupta K D."/>
        </authorList>
    </citation>
    <scope>NUCLEOTIDE SEQUENCE [LARGE SCALE GENOMIC DNA]</scope>
</reference>
<feature type="region of interest" description="Disordered" evidence="1">
    <location>
        <begin position="75"/>
        <end position="134"/>
    </location>
</feature>
<comment type="caution">
    <text evidence="2">The sequence shown here is derived from an EMBL/GenBank/DDBJ whole genome shotgun (WGS) entry which is preliminary data.</text>
</comment>
<gene>
    <name evidence="2" type="ORF">AAE3_LOCUS13433</name>
</gene>
<evidence type="ECO:0000256" key="1">
    <source>
        <dbReference type="SAM" id="MobiDB-lite"/>
    </source>
</evidence>
<feature type="compositionally biased region" description="Low complexity" evidence="1">
    <location>
        <begin position="15"/>
        <end position="33"/>
    </location>
</feature>
<accession>A0A8S0VUY6</accession>
<feature type="region of interest" description="Disordered" evidence="1">
    <location>
        <begin position="1"/>
        <end position="33"/>
    </location>
</feature>
<feature type="compositionally biased region" description="Low complexity" evidence="1">
    <location>
        <begin position="110"/>
        <end position="123"/>
    </location>
</feature>
<dbReference type="OrthoDB" id="3070764at2759"/>
<evidence type="ECO:0000313" key="3">
    <source>
        <dbReference type="Proteomes" id="UP000467700"/>
    </source>
</evidence>
<dbReference type="AlphaFoldDB" id="A0A8S0VUY6"/>
<dbReference type="EMBL" id="CACVBS010000101">
    <property type="protein sequence ID" value="CAA7271110.1"/>
    <property type="molecule type" value="Genomic_DNA"/>
</dbReference>
<feature type="compositionally biased region" description="Polar residues" evidence="1">
    <location>
        <begin position="84"/>
        <end position="97"/>
    </location>
</feature>